<accession>A0AAP0V8Y6</accession>
<evidence type="ECO:0000313" key="1">
    <source>
        <dbReference type="EMBL" id="KJJ86871.1"/>
    </source>
</evidence>
<name>A0AAP0V8Y6_PREIN</name>
<evidence type="ECO:0000313" key="2">
    <source>
        <dbReference type="Proteomes" id="UP000032541"/>
    </source>
</evidence>
<proteinExistence type="predicted"/>
<organism evidence="1 2">
    <name type="scientific">Prevotella intermedia ZT</name>
    <dbReference type="NCBI Taxonomy" id="1347790"/>
    <lineage>
        <taxon>Bacteria</taxon>
        <taxon>Pseudomonadati</taxon>
        <taxon>Bacteroidota</taxon>
        <taxon>Bacteroidia</taxon>
        <taxon>Bacteroidales</taxon>
        <taxon>Prevotellaceae</taxon>
        <taxon>Prevotella</taxon>
    </lineage>
</organism>
<dbReference type="Proteomes" id="UP000032541">
    <property type="component" value="Unassembled WGS sequence"/>
</dbReference>
<comment type="caution">
    <text evidence="1">The sequence shown here is derived from an EMBL/GenBank/DDBJ whole genome shotgun (WGS) entry which is preliminary data.</text>
</comment>
<sequence length="54" mass="6411">MRLFGQAQKENSTPLLLFRFLLLCYKYKKISYLCTLLYTGWALKNGSHPQKREV</sequence>
<dbReference type="AlphaFoldDB" id="A0AAP0V8Y6"/>
<dbReference type="EMBL" id="ATMK01000014">
    <property type="protein sequence ID" value="KJJ86871.1"/>
    <property type="molecule type" value="Genomic_DNA"/>
</dbReference>
<gene>
    <name evidence="1" type="ORF">M573_114012</name>
</gene>
<reference evidence="1 2" key="1">
    <citation type="journal article" date="2015" name="BMC Genomics">
        <title>Comparative genome analysis of Prevotella intermedia strain isolated from infected root canal reveals features related to pathogenicity and adaptation.</title>
        <authorList>
            <person name="Ruan Y."/>
            <person name="Shen L."/>
            <person name="Zou Y."/>
            <person name="Qi Z."/>
            <person name="Yin J."/>
            <person name="Jiang J."/>
            <person name="Guo L."/>
            <person name="He L."/>
            <person name="Chen Z."/>
            <person name="Tang Z."/>
            <person name="Qin S."/>
        </authorList>
    </citation>
    <scope>NUCLEOTIDE SEQUENCE [LARGE SCALE GENOMIC DNA]</scope>
    <source>
        <strain evidence="1 2">ZT</strain>
    </source>
</reference>
<protein>
    <submittedName>
        <fullName evidence="1">Succinyl-CoA synthetase subsunit alpha</fullName>
    </submittedName>
</protein>